<keyword evidence="1" id="KW-1133">Transmembrane helix</keyword>
<feature type="transmembrane region" description="Helical" evidence="1">
    <location>
        <begin position="31"/>
        <end position="52"/>
    </location>
</feature>
<dbReference type="PROSITE" id="PS51257">
    <property type="entry name" value="PROKAR_LIPOPROTEIN"/>
    <property type="match status" value="1"/>
</dbReference>
<proteinExistence type="predicted"/>
<feature type="transmembrane region" description="Helical" evidence="1">
    <location>
        <begin position="6"/>
        <end position="24"/>
    </location>
</feature>
<dbReference type="Proteomes" id="UP000468638">
    <property type="component" value="Unassembled WGS sequence"/>
</dbReference>
<feature type="transmembrane region" description="Helical" evidence="1">
    <location>
        <begin position="58"/>
        <end position="79"/>
    </location>
</feature>
<dbReference type="OrthoDB" id="875405at2"/>
<evidence type="ECO:0000256" key="1">
    <source>
        <dbReference type="SAM" id="Phobius"/>
    </source>
</evidence>
<evidence type="ECO:0008006" key="4">
    <source>
        <dbReference type="Google" id="ProtNLM"/>
    </source>
</evidence>
<evidence type="ECO:0000313" key="2">
    <source>
        <dbReference type="EMBL" id="MYL35546.1"/>
    </source>
</evidence>
<protein>
    <recommendedName>
        <fullName evidence="4">PH domain-containing protein</fullName>
    </recommendedName>
</protein>
<evidence type="ECO:0000313" key="3">
    <source>
        <dbReference type="Proteomes" id="UP000468638"/>
    </source>
</evidence>
<feature type="transmembrane region" description="Helical" evidence="1">
    <location>
        <begin position="212"/>
        <end position="232"/>
    </location>
</feature>
<reference evidence="2 3" key="1">
    <citation type="submission" date="2019-11" db="EMBL/GenBank/DDBJ databases">
        <title>Genome sequences of 17 halophilic strains isolated from different environments.</title>
        <authorList>
            <person name="Furrow R.E."/>
        </authorList>
    </citation>
    <scope>NUCLEOTIDE SEQUENCE [LARGE SCALE GENOMIC DNA]</scope>
    <source>
        <strain evidence="2 3">22514_16_FS</strain>
    </source>
</reference>
<accession>A0A6I5A5B9</accession>
<keyword evidence="1" id="KW-0472">Membrane</keyword>
<dbReference type="AlphaFoldDB" id="A0A6I5A5B9"/>
<gene>
    <name evidence="2" type="ORF">GLW05_18370</name>
</gene>
<name>A0A6I5A5B9_9BACI</name>
<comment type="caution">
    <text evidence="2">The sequence shown here is derived from an EMBL/GenBank/DDBJ whole genome shotgun (WGS) entry which is preliminary data.</text>
</comment>
<feature type="transmembrane region" description="Helical" evidence="1">
    <location>
        <begin position="184"/>
        <end position="206"/>
    </location>
</feature>
<organism evidence="2 3">
    <name type="scientific">Pontibacillus yanchengensis</name>
    <dbReference type="NCBI Taxonomy" id="462910"/>
    <lineage>
        <taxon>Bacteria</taxon>
        <taxon>Bacillati</taxon>
        <taxon>Bacillota</taxon>
        <taxon>Bacilli</taxon>
        <taxon>Bacillales</taxon>
        <taxon>Bacillaceae</taxon>
        <taxon>Pontibacillus</taxon>
    </lineage>
</organism>
<dbReference type="EMBL" id="WMEQ01000018">
    <property type="protein sequence ID" value="MYL35546.1"/>
    <property type="molecule type" value="Genomic_DNA"/>
</dbReference>
<keyword evidence="1" id="KW-0812">Transmembrane</keyword>
<feature type="transmembrane region" description="Helical" evidence="1">
    <location>
        <begin position="91"/>
        <end position="111"/>
    </location>
</feature>
<sequence>MKRIYVSILLVTLMSFMGGCYFILRLNNISNFIVTFLTLTLIILPPMLIYWFLIRPAFIPKIVVYLTFIVCLGTAHLIIPTSQKEFFNQILFWLIPAVEISIVIAVLYTIIKSFISYKRNKNRKEHDFIELTKMSLEPKFGDGFVLEAIVTELSVFYYSIVGWFKKPIARDNEQIFSYHKTSQIKTIVIVFSILIILEGILFHFLIQIWSVLAAWIFTIINIYALLYIIGLYKSVIFLPHIIDHEKVVIRFGYQSSIKLNIRNIESIKTAKEIGGIGQKTPKDTYYAMLNLDSPQYEIFLKEPELMKSSYGRKKYVKNIIFRTDNPKGMIEEINSNIKSLSNG</sequence>